<feature type="non-terminal residue" evidence="2">
    <location>
        <position position="58"/>
    </location>
</feature>
<gene>
    <name evidence="2" type="ORF">P7K49_000253</name>
</gene>
<accession>A0ABQ9WES5</accession>
<sequence length="58" mass="6584">QRVARDLRLPRACGQGRAPRGATEPSAGSATGETQIRPLWRQTNRGERETRARRSRER</sequence>
<dbReference type="Proteomes" id="UP001266305">
    <property type="component" value="Unassembled WGS sequence"/>
</dbReference>
<comment type="caution">
    <text evidence="2">The sequence shown here is derived from an EMBL/GenBank/DDBJ whole genome shotgun (WGS) entry which is preliminary data.</text>
</comment>
<protein>
    <submittedName>
        <fullName evidence="2">Uncharacterized protein</fullName>
    </submittedName>
</protein>
<dbReference type="EMBL" id="JASSZA010000001">
    <property type="protein sequence ID" value="KAK2118867.1"/>
    <property type="molecule type" value="Genomic_DNA"/>
</dbReference>
<proteinExistence type="predicted"/>
<feature type="compositionally biased region" description="Basic and acidic residues" evidence="1">
    <location>
        <begin position="44"/>
        <end position="58"/>
    </location>
</feature>
<evidence type="ECO:0000313" key="2">
    <source>
        <dbReference type="EMBL" id="KAK2118867.1"/>
    </source>
</evidence>
<name>A0ABQ9WES5_SAGOE</name>
<organism evidence="2 3">
    <name type="scientific">Saguinus oedipus</name>
    <name type="common">Cotton-top tamarin</name>
    <name type="synonym">Oedipomidas oedipus</name>
    <dbReference type="NCBI Taxonomy" id="9490"/>
    <lineage>
        <taxon>Eukaryota</taxon>
        <taxon>Metazoa</taxon>
        <taxon>Chordata</taxon>
        <taxon>Craniata</taxon>
        <taxon>Vertebrata</taxon>
        <taxon>Euteleostomi</taxon>
        <taxon>Mammalia</taxon>
        <taxon>Eutheria</taxon>
        <taxon>Euarchontoglires</taxon>
        <taxon>Primates</taxon>
        <taxon>Haplorrhini</taxon>
        <taxon>Platyrrhini</taxon>
        <taxon>Cebidae</taxon>
        <taxon>Callitrichinae</taxon>
        <taxon>Saguinus</taxon>
    </lineage>
</organism>
<feature type="non-terminal residue" evidence="2">
    <location>
        <position position="1"/>
    </location>
</feature>
<evidence type="ECO:0000313" key="3">
    <source>
        <dbReference type="Proteomes" id="UP001266305"/>
    </source>
</evidence>
<keyword evidence="3" id="KW-1185">Reference proteome</keyword>
<feature type="region of interest" description="Disordered" evidence="1">
    <location>
        <begin position="1"/>
        <end position="58"/>
    </location>
</feature>
<evidence type="ECO:0000256" key="1">
    <source>
        <dbReference type="SAM" id="MobiDB-lite"/>
    </source>
</evidence>
<reference evidence="2 3" key="1">
    <citation type="submission" date="2023-05" db="EMBL/GenBank/DDBJ databases">
        <title>B98-5 Cell Line De Novo Hybrid Assembly: An Optical Mapping Approach.</title>
        <authorList>
            <person name="Kananen K."/>
            <person name="Auerbach J.A."/>
            <person name="Kautto E."/>
            <person name="Blachly J.S."/>
        </authorList>
    </citation>
    <scope>NUCLEOTIDE SEQUENCE [LARGE SCALE GENOMIC DNA]</scope>
    <source>
        <strain evidence="2">B95-8</strain>
        <tissue evidence="2">Cell line</tissue>
    </source>
</reference>